<sequence length="292" mass="30510">MVFSVPSIHPEPSFMSLSSSKIIVAASLAVMGAGIFAVSQPAQAENSFFSSAKKALGTVMGGESSGSGTSGNNATSSGSTTGTQNSAISGLSQGVVDDGLRQALDKGIGTVTAMLGKKDGFNTDPVAHIPLPDTVKRAQTLLNKAGMGSYGDEIELRMNRAAESAMDNAGNILVDAVKKMTVADAKAILQGPDDAATRYLQKVSGTQIADDMRPVMNDALSDTGALQLYDQMLGQYDSLPMMPDIKTSLTDYATDAAMKGLFHYLAQQEGDIRNNPGQWTTDVLKKVFSAAQ</sequence>
<name>A0A2N3KR82_9PROT</name>
<dbReference type="OrthoDB" id="9789685at2"/>
<feature type="region of interest" description="Disordered" evidence="1">
    <location>
        <begin position="60"/>
        <end position="90"/>
    </location>
</feature>
<proteinExistence type="predicted"/>
<organism evidence="2 3">
    <name type="scientific">Thalassospira marina</name>
    <dbReference type="NCBI Taxonomy" id="2048283"/>
    <lineage>
        <taxon>Bacteria</taxon>
        <taxon>Pseudomonadati</taxon>
        <taxon>Pseudomonadota</taxon>
        <taxon>Alphaproteobacteria</taxon>
        <taxon>Rhodospirillales</taxon>
        <taxon>Thalassospiraceae</taxon>
        <taxon>Thalassospira</taxon>
    </lineage>
</organism>
<reference evidence="2 3" key="1">
    <citation type="submission" date="2017-09" db="EMBL/GenBank/DDBJ databases">
        <title>Biodiversity and function of Thalassospira species in the particle-attached aromatic-hydrocarbon-degrading consortia from the surface seawater of the South China Sea.</title>
        <authorList>
            <person name="Dong C."/>
            <person name="Liu R."/>
            <person name="Shao Z."/>
        </authorList>
    </citation>
    <scope>NUCLEOTIDE SEQUENCE [LARGE SCALE GENOMIC DNA]</scope>
    <source>
        <strain evidence="2 3">CSC1P2</strain>
    </source>
</reference>
<evidence type="ECO:0008006" key="4">
    <source>
        <dbReference type="Google" id="ProtNLM"/>
    </source>
</evidence>
<dbReference type="AlphaFoldDB" id="A0A2N3KR82"/>
<accession>A0A2N3KR82</accession>
<dbReference type="Proteomes" id="UP000233597">
    <property type="component" value="Unassembled WGS sequence"/>
</dbReference>
<gene>
    <name evidence="2" type="ORF">COO20_15480</name>
</gene>
<evidence type="ECO:0000313" key="3">
    <source>
        <dbReference type="Proteomes" id="UP000233597"/>
    </source>
</evidence>
<protein>
    <recommendedName>
        <fullName evidence="4">DUF4197 domain-containing protein</fullName>
    </recommendedName>
</protein>
<feature type="compositionally biased region" description="Gly residues" evidence="1">
    <location>
        <begin position="60"/>
        <end position="69"/>
    </location>
</feature>
<dbReference type="Pfam" id="PF13852">
    <property type="entry name" value="DUF4197"/>
    <property type="match status" value="1"/>
</dbReference>
<dbReference type="InterPro" id="IPR025245">
    <property type="entry name" value="DUF4197"/>
</dbReference>
<dbReference type="EMBL" id="NWTK01000010">
    <property type="protein sequence ID" value="PKR53079.1"/>
    <property type="molecule type" value="Genomic_DNA"/>
</dbReference>
<evidence type="ECO:0000256" key="1">
    <source>
        <dbReference type="SAM" id="MobiDB-lite"/>
    </source>
</evidence>
<feature type="compositionally biased region" description="Low complexity" evidence="1">
    <location>
        <begin position="70"/>
        <end position="86"/>
    </location>
</feature>
<comment type="caution">
    <text evidence="2">The sequence shown here is derived from an EMBL/GenBank/DDBJ whole genome shotgun (WGS) entry which is preliminary data.</text>
</comment>
<evidence type="ECO:0000313" key="2">
    <source>
        <dbReference type="EMBL" id="PKR53079.1"/>
    </source>
</evidence>